<dbReference type="HAMAP" id="MF_01368">
    <property type="entry name" value="Ribosomal_bL17"/>
    <property type="match status" value="1"/>
</dbReference>
<protein>
    <recommendedName>
        <fullName evidence="4">Large ribosomal subunit protein bL17</fullName>
    </recommendedName>
</protein>
<reference evidence="6 7" key="1">
    <citation type="journal article" date="2016" name="Nat. Commun.">
        <title>Thousands of microbial genomes shed light on interconnected biogeochemical processes in an aquifer system.</title>
        <authorList>
            <person name="Anantharaman K."/>
            <person name="Brown C.T."/>
            <person name="Hug L.A."/>
            <person name="Sharon I."/>
            <person name="Castelle C.J."/>
            <person name="Probst A.J."/>
            <person name="Thomas B.C."/>
            <person name="Singh A."/>
            <person name="Wilkins M.J."/>
            <person name="Karaoz U."/>
            <person name="Brodie E.L."/>
            <person name="Williams K.H."/>
            <person name="Hubbard S.S."/>
            <person name="Banfield J.F."/>
        </authorList>
    </citation>
    <scope>NUCLEOTIDE SEQUENCE [LARGE SCALE GENOMIC DNA]</scope>
</reference>
<evidence type="ECO:0000256" key="1">
    <source>
        <dbReference type="ARBA" id="ARBA00008777"/>
    </source>
</evidence>
<evidence type="ECO:0000256" key="5">
    <source>
        <dbReference type="RuleBase" id="RU000660"/>
    </source>
</evidence>
<sequence length="116" mass="13492">MRHHSNKRKFGREKNQRNALMSSLARNLIRDNRIKTTTMKAKELRPMVEKLITKAKIATIVSRRLIISRIHAVAETKKLIETIAPRYVNRKGGYTRIIRLPNRDLDGSPMSLIEFV</sequence>
<dbReference type="EMBL" id="MHRT01000005">
    <property type="protein sequence ID" value="OHA29221.1"/>
    <property type="molecule type" value="Genomic_DNA"/>
</dbReference>
<gene>
    <name evidence="4" type="primary">rplQ</name>
    <name evidence="6" type="ORF">A3F51_01245</name>
</gene>
<dbReference type="Proteomes" id="UP000178089">
    <property type="component" value="Unassembled WGS sequence"/>
</dbReference>
<dbReference type="InterPro" id="IPR047859">
    <property type="entry name" value="Ribosomal_bL17_CS"/>
</dbReference>
<evidence type="ECO:0000313" key="7">
    <source>
        <dbReference type="Proteomes" id="UP000178089"/>
    </source>
</evidence>
<dbReference type="PROSITE" id="PS01167">
    <property type="entry name" value="RIBOSOMAL_L17"/>
    <property type="match status" value="1"/>
</dbReference>
<dbReference type="NCBIfam" id="TIGR00059">
    <property type="entry name" value="L17"/>
    <property type="match status" value="1"/>
</dbReference>
<dbReference type="STRING" id="1802315.A3F51_01245"/>
<comment type="caution">
    <text evidence="6">The sequence shown here is derived from an EMBL/GenBank/DDBJ whole genome shotgun (WGS) entry which is preliminary data.</text>
</comment>
<name>A0A1G2N1Z2_9BACT</name>
<keyword evidence="3 4" id="KW-0687">Ribonucleoprotein</keyword>
<dbReference type="AlphaFoldDB" id="A0A1G2N1Z2"/>
<proteinExistence type="inferred from homology"/>
<comment type="similarity">
    <text evidence="1 4 5">Belongs to the bacterial ribosomal protein bL17 family.</text>
</comment>
<evidence type="ECO:0000256" key="4">
    <source>
        <dbReference type="HAMAP-Rule" id="MF_01368"/>
    </source>
</evidence>
<keyword evidence="2 4" id="KW-0689">Ribosomal protein</keyword>
<dbReference type="InterPro" id="IPR000456">
    <property type="entry name" value="Ribosomal_bL17"/>
</dbReference>
<dbReference type="SUPFAM" id="SSF64263">
    <property type="entry name" value="Prokaryotic ribosomal protein L17"/>
    <property type="match status" value="1"/>
</dbReference>
<dbReference type="PANTHER" id="PTHR14413">
    <property type="entry name" value="RIBOSOMAL PROTEIN L17"/>
    <property type="match status" value="1"/>
</dbReference>
<dbReference type="InterPro" id="IPR036373">
    <property type="entry name" value="Ribosomal_bL17_sf"/>
</dbReference>
<evidence type="ECO:0000256" key="3">
    <source>
        <dbReference type="ARBA" id="ARBA00023274"/>
    </source>
</evidence>
<comment type="subunit">
    <text evidence="4">Part of the 50S ribosomal subunit. Contacts protein L32.</text>
</comment>
<dbReference type="Gene3D" id="3.90.1030.10">
    <property type="entry name" value="Ribosomal protein L17"/>
    <property type="match status" value="1"/>
</dbReference>
<dbReference type="GO" id="GO:0006412">
    <property type="term" value="P:translation"/>
    <property type="evidence" value="ECO:0007669"/>
    <property type="project" value="UniProtKB-UniRule"/>
</dbReference>
<evidence type="ECO:0000256" key="2">
    <source>
        <dbReference type="ARBA" id="ARBA00022980"/>
    </source>
</evidence>
<organism evidence="6 7">
    <name type="scientific">Candidatus Taylorbacteria bacterium RIFCSPHIGHO2_12_FULL_45_16</name>
    <dbReference type="NCBI Taxonomy" id="1802315"/>
    <lineage>
        <taxon>Bacteria</taxon>
        <taxon>Candidatus Tayloriibacteriota</taxon>
    </lineage>
</organism>
<dbReference type="GO" id="GO:0022625">
    <property type="term" value="C:cytosolic large ribosomal subunit"/>
    <property type="evidence" value="ECO:0007669"/>
    <property type="project" value="TreeGrafter"/>
</dbReference>
<accession>A0A1G2N1Z2</accession>
<dbReference type="GO" id="GO:0003735">
    <property type="term" value="F:structural constituent of ribosome"/>
    <property type="evidence" value="ECO:0007669"/>
    <property type="project" value="InterPro"/>
</dbReference>
<dbReference type="Pfam" id="PF01196">
    <property type="entry name" value="Ribosomal_L17"/>
    <property type="match status" value="1"/>
</dbReference>
<dbReference type="PANTHER" id="PTHR14413:SF16">
    <property type="entry name" value="LARGE RIBOSOMAL SUBUNIT PROTEIN BL17M"/>
    <property type="match status" value="1"/>
</dbReference>
<evidence type="ECO:0000313" key="6">
    <source>
        <dbReference type="EMBL" id="OHA29221.1"/>
    </source>
</evidence>